<evidence type="ECO:0000256" key="6">
    <source>
        <dbReference type="SAM" id="Phobius"/>
    </source>
</evidence>
<dbReference type="STRING" id="1246637.MTBBW1_2130072"/>
<dbReference type="InterPro" id="IPR019264">
    <property type="entry name" value="DUF2179"/>
</dbReference>
<evidence type="ECO:0000256" key="3">
    <source>
        <dbReference type="ARBA" id="ARBA00022692"/>
    </source>
</evidence>
<sequence>MSAEKKHLISSVFWNLLLLSAGSVVCAIGLNSIVIPKGFVTGGLSGVCLLIYYLTGTLSPAMWYFIINIPVFILGWVFISRRFFFYSLYGMIAFSLSLQLLNIGFEINDSFLAILAGGAIMGAGAGIALHSLGSLGGMDIVSIFLNQKFGIRIGTFLFAFNMLLFVFSFGTLDTDLVLYSIALSFVTSQVLDHTLTMFNQRKMILIISRKNDEIAKLINDRLGRGATFLHGTGAYSGEDKKIILTIVHNYQLKRVEEMVFSIDPDSFLITENTFNVLGKGFSKANKY</sequence>
<dbReference type="OrthoDB" id="5401948at2"/>
<protein>
    <recommendedName>
        <fullName evidence="7">DUF2179 domain-containing protein</fullName>
    </recommendedName>
</protein>
<dbReference type="PIRSF" id="PIRSF006483">
    <property type="entry name" value="Membrane_protein_YitT"/>
    <property type="match status" value="1"/>
</dbReference>
<keyword evidence="2" id="KW-1003">Cell membrane</keyword>
<dbReference type="Pfam" id="PF02588">
    <property type="entry name" value="YitT_membrane"/>
    <property type="match status" value="1"/>
</dbReference>
<gene>
    <name evidence="8" type="ORF">MTBBW1_2130072</name>
</gene>
<dbReference type="Proteomes" id="UP000191931">
    <property type="component" value="Unassembled WGS sequence"/>
</dbReference>
<feature type="transmembrane region" description="Helical" evidence="6">
    <location>
        <begin position="86"/>
        <end position="105"/>
    </location>
</feature>
<evidence type="ECO:0000313" key="9">
    <source>
        <dbReference type="Proteomes" id="UP000191931"/>
    </source>
</evidence>
<feature type="transmembrane region" description="Helical" evidence="6">
    <location>
        <begin position="12"/>
        <end position="31"/>
    </location>
</feature>
<keyword evidence="9" id="KW-1185">Reference proteome</keyword>
<feature type="transmembrane region" description="Helical" evidence="6">
    <location>
        <begin position="38"/>
        <end position="55"/>
    </location>
</feature>
<evidence type="ECO:0000256" key="1">
    <source>
        <dbReference type="ARBA" id="ARBA00004651"/>
    </source>
</evidence>
<dbReference type="InterPro" id="IPR003740">
    <property type="entry name" value="YitT"/>
</dbReference>
<dbReference type="Pfam" id="PF10035">
    <property type="entry name" value="DUF2179"/>
    <property type="match status" value="1"/>
</dbReference>
<evidence type="ECO:0000256" key="2">
    <source>
        <dbReference type="ARBA" id="ARBA00022475"/>
    </source>
</evidence>
<evidence type="ECO:0000256" key="4">
    <source>
        <dbReference type="ARBA" id="ARBA00022989"/>
    </source>
</evidence>
<evidence type="ECO:0000259" key="7">
    <source>
        <dbReference type="Pfam" id="PF10035"/>
    </source>
</evidence>
<feature type="transmembrane region" description="Helical" evidence="6">
    <location>
        <begin position="61"/>
        <end position="79"/>
    </location>
</feature>
<comment type="subcellular location">
    <subcellularLocation>
        <location evidence="1">Cell membrane</location>
        <topology evidence="1">Multi-pass membrane protein</topology>
    </subcellularLocation>
</comment>
<keyword evidence="3 6" id="KW-0812">Transmembrane</keyword>
<keyword evidence="4 6" id="KW-1133">Transmembrane helix</keyword>
<evidence type="ECO:0000256" key="5">
    <source>
        <dbReference type="ARBA" id="ARBA00023136"/>
    </source>
</evidence>
<dbReference type="GO" id="GO:0005886">
    <property type="term" value="C:plasma membrane"/>
    <property type="evidence" value="ECO:0007669"/>
    <property type="project" value="UniProtKB-SubCell"/>
</dbReference>
<dbReference type="InterPro" id="IPR051461">
    <property type="entry name" value="UPF0750_membrane"/>
</dbReference>
<accession>A0A1W1HCG8</accession>
<feature type="transmembrane region" description="Helical" evidence="6">
    <location>
        <begin position="111"/>
        <end position="129"/>
    </location>
</feature>
<dbReference type="InterPro" id="IPR015867">
    <property type="entry name" value="N-reg_PII/ATP_PRibTrfase_C"/>
</dbReference>
<dbReference type="RefSeq" id="WP_080807773.1">
    <property type="nucleotide sequence ID" value="NZ_LT828558.1"/>
</dbReference>
<proteinExistence type="predicted"/>
<dbReference type="PANTHER" id="PTHR33545">
    <property type="entry name" value="UPF0750 MEMBRANE PROTEIN YITT-RELATED"/>
    <property type="match status" value="1"/>
</dbReference>
<organism evidence="8 9">
    <name type="scientific">Desulfamplus magnetovallimortis</name>
    <dbReference type="NCBI Taxonomy" id="1246637"/>
    <lineage>
        <taxon>Bacteria</taxon>
        <taxon>Pseudomonadati</taxon>
        <taxon>Thermodesulfobacteriota</taxon>
        <taxon>Desulfobacteria</taxon>
        <taxon>Desulfobacterales</taxon>
        <taxon>Desulfobacteraceae</taxon>
        <taxon>Desulfamplus</taxon>
    </lineage>
</organism>
<dbReference type="CDD" id="cd16380">
    <property type="entry name" value="YitT_C"/>
    <property type="match status" value="1"/>
</dbReference>
<name>A0A1W1HCG8_9BACT</name>
<keyword evidence="5 6" id="KW-0472">Membrane</keyword>
<feature type="transmembrane region" description="Helical" evidence="6">
    <location>
        <begin position="176"/>
        <end position="195"/>
    </location>
</feature>
<feature type="transmembrane region" description="Helical" evidence="6">
    <location>
        <begin position="149"/>
        <end position="170"/>
    </location>
</feature>
<dbReference type="AlphaFoldDB" id="A0A1W1HCG8"/>
<reference evidence="8 9" key="1">
    <citation type="submission" date="2017-03" db="EMBL/GenBank/DDBJ databases">
        <authorList>
            <person name="Afonso C.L."/>
            <person name="Miller P.J."/>
            <person name="Scott M.A."/>
            <person name="Spackman E."/>
            <person name="Goraichik I."/>
            <person name="Dimitrov K.M."/>
            <person name="Suarez D.L."/>
            <person name="Swayne D.E."/>
        </authorList>
    </citation>
    <scope>NUCLEOTIDE SEQUENCE [LARGE SCALE GENOMIC DNA]</scope>
    <source>
        <strain evidence="8">PRJEB14757</strain>
    </source>
</reference>
<dbReference type="Gene3D" id="3.30.70.120">
    <property type="match status" value="1"/>
</dbReference>
<dbReference type="EMBL" id="FWEV01000128">
    <property type="protein sequence ID" value="SLM30177.1"/>
    <property type="molecule type" value="Genomic_DNA"/>
</dbReference>
<evidence type="ECO:0000313" key="8">
    <source>
        <dbReference type="EMBL" id="SLM30177.1"/>
    </source>
</evidence>
<dbReference type="PANTHER" id="PTHR33545:SF5">
    <property type="entry name" value="UPF0750 MEMBRANE PROTEIN YITT"/>
    <property type="match status" value="1"/>
</dbReference>
<feature type="domain" description="DUF2179" evidence="7">
    <location>
        <begin position="224"/>
        <end position="278"/>
    </location>
</feature>